<dbReference type="InterPro" id="IPR050366">
    <property type="entry name" value="BP-dependent_transpt_permease"/>
</dbReference>
<dbReference type="InterPro" id="IPR035906">
    <property type="entry name" value="MetI-like_sf"/>
</dbReference>
<comment type="subcellular location">
    <subcellularLocation>
        <location evidence="1 7">Cell membrane</location>
        <topology evidence="1 7">Multi-pass membrane protein</topology>
    </subcellularLocation>
</comment>
<keyword evidence="4 7" id="KW-0812">Transmembrane</keyword>
<name>A0ABP4BVE7_9ACTN</name>
<accession>A0ABP4BVE7</accession>
<evidence type="ECO:0000256" key="8">
    <source>
        <dbReference type="SAM" id="SignalP"/>
    </source>
</evidence>
<feature type="chain" id="PRO_5047324144" evidence="8">
    <location>
        <begin position="21"/>
        <end position="250"/>
    </location>
</feature>
<feature type="signal peptide" evidence="8">
    <location>
        <begin position="1"/>
        <end position="20"/>
    </location>
</feature>
<evidence type="ECO:0000256" key="5">
    <source>
        <dbReference type="ARBA" id="ARBA00022989"/>
    </source>
</evidence>
<dbReference type="CDD" id="cd06261">
    <property type="entry name" value="TM_PBP2"/>
    <property type="match status" value="1"/>
</dbReference>
<evidence type="ECO:0000256" key="7">
    <source>
        <dbReference type="RuleBase" id="RU363032"/>
    </source>
</evidence>
<reference evidence="11" key="1">
    <citation type="journal article" date="2019" name="Int. J. Syst. Evol. Microbiol.">
        <title>The Global Catalogue of Microorganisms (GCM) 10K type strain sequencing project: providing services to taxonomists for standard genome sequencing and annotation.</title>
        <authorList>
            <consortium name="The Broad Institute Genomics Platform"/>
            <consortium name="The Broad Institute Genome Sequencing Center for Infectious Disease"/>
            <person name="Wu L."/>
            <person name="Ma J."/>
        </authorList>
    </citation>
    <scope>NUCLEOTIDE SEQUENCE [LARGE SCALE GENOMIC DNA]</scope>
    <source>
        <strain evidence="11">JCM 10696</strain>
    </source>
</reference>
<keyword evidence="3" id="KW-1003">Cell membrane</keyword>
<dbReference type="EMBL" id="BAAAHH010000016">
    <property type="protein sequence ID" value="GAA0955417.1"/>
    <property type="molecule type" value="Genomic_DNA"/>
</dbReference>
<feature type="transmembrane region" description="Helical" evidence="7">
    <location>
        <begin position="98"/>
        <end position="125"/>
    </location>
</feature>
<keyword evidence="8" id="KW-0732">Signal</keyword>
<proteinExistence type="inferred from homology"/>
<dbReference type="SUPFAM" id="SSF161098">
    <property type="entry name" value="MetI-like"/>
    <property type="match status" value="1"/>
</dbReference>
<dbReference type="Pfam" id="PF00528">
    <property type="entry name" value="BPD_transp_1"/>
    <property type="match status" value="1"/>
</dbReference>
<dbReference type="PANTHER" id="PTHR43386:SF25">
    <property type="entry name" value="PEPTIDE ABC TRANSPORTER PERMEASE PROTEIN"/>
    <property type="match status" value="1"/>
</dbReference>
<feature type="transmembrane region" description="Helical" evidence="7">
    <location>
        <begin position="58"/>
        <end position="78"/>
    </location>
</feature>
<evidence type="ECO:0000256" key="3">
    <source>
        <dbReference type="ARBA" id="ARBA00022475"/>
    </source>
</evidence>
<dbReference type="Proteomes" id="UP001500665">
    <property type="component" value="Unassembled WGS sequence"/>
</dbReference>
<keyword evidence="2 7" id="KW-0813">Transport</keyword>
<protein>
    <submittedName>
        <fullName evidence="10">ABC transporter permease</fullName>
    </submittedName>
</protein>
<organism evidence="10 11">
    <name type="scientific">Actinocorallia libanotica</name>
    <dbReference type="NCBI Taxonomy" id="46162"/>
    <lineage>
        <taxon>Bacteria</taxon>
        <taxon>Bacillati</taxon>
        <taxon>Actinomycetota</taxon>
        <taxon>Actinomycetes</taxon>
        <taxon>Streptosporangiales</taxon>
        <taxon>Thermomonosporaceae</taxon>
        <taxon>Actinocorallia</taxon>
    </lineage>
</organism>
<keyword evidence="5 7" id="KW-1133">Transmembrane helix</keyword>
<evidence type="ECO:0000256" key="2">
    <source>
        <dbReference type="ARBA" id="ARBA00022448"/>
    </source>
</evidence>
<evidence type="ECO:0000259" key="9">
    <source>
        <dbReference type="PROSITE" id="PS50928"/>
    </source>
</evidence>
<dbReference type="Gene3D" id="1.10.3720.10">
    <property type="entry name" value="MetI-like"/>
    <property type="match status" value="1"/>
</dbReference>
<comment type="caution">
    <text evidence="10">The sequence shown here is derived from an EMBL/GenBank/DDBJ whole genome shotgun (WGS) entry which is preliminary data.</text>
</comment>
<dbReference type="PANTHER" id="PTHR43386">
    <property type="entry name" value="OLIGOPEPTIDE TRANSPORT SYSTEM PERMEASE PROTEIN APPC"/>
    <property type="match status" value="1"/>
</dbReference>
<evidence type="ECO:0000256" key="4">
    <source>
        <dbReference type="ARBA" id="ARBA00022692"/>
    </source>
</evidence>
<dbReference type="RefSeq" id="WP_344242399.1">
    <property type="nucleotide sequence ID" value="NZ_BAAAHH010000016.1"/>
</dbReference>
<keyword evidence="11" id="KW-1185">Reference proteome</keyword>
<feature type="domain" description="ABC transmembrane type-1" evidence="9">
    <location>
        <begin position="55"/>
        <end position="243"/>
    </location>
</feature>
<evidence type="ECO:0000256" key="1">
    <source>
        <dbReference type="ARBA" id="ARBA00004651"/>
    </source>
</evidence>
<dbReference type="PROSITE" id="PS50928">
    <property type="entry name" value="ABC_TM1"/>
    <property type="match status" value="1"/>
</dbReference>
<evidence type="ECO:0000313" key="10">
    <source>
        <dbReference type="EMBL" id="GAA0955417.1"/>
    </source>
</evidence>
<evidence type="ECO:0000256" key="6">
    <source>
        <dbReference type="ARBA" id="ARBA00023136"/>
    </source>
</evidence>
<feature type="transmembrane region" description="Helical" evidence="7">
    <location>
        <begin position="223"/>
        <end position="243"/>
    </location>
</feature>
<comment type="similarity">
    <text evidence="7">Belongs to the binding-protein-dependent transport system permease family.</text>
</comment>
<sequence>MRRALYAVPLLVALCGPWLASSGDVLHGVSYDPETGWLGTDFAGRDVWQQVLLGGRELVAVMVLATAGAYLIGVLWGLTAATARRRLADELLMRPLDLLPAVPSLFLLLLLATLFPGGGLVWIVMLVHLPDIARLVRAAALEAAHGPVVEALRLQGESWWRTTVRYVGGSVARTLAADAGTRLTGTLYLAAAASFLGVGVSPDAADWAVMIERNRAGLLLNPWAVLAPALMIIMLSVGLNLAFDRALRRP</sequence>
<evidence type="ECO:0000313" key="11">
    <source>
        <dbReference type="Proteomes" id="UP001500665"/>
    </source>
</evidence>
<gene>
    <name evidence="10" type="ORF">GCM10009550_40200</name>
</gene>
<dbReference type="InterPro" id="IPR000515">
    <property type="entry name" value="MetI-like"/>
</dbReference>
<keyword evidence="6 7" id="KW-0472">Membrane</keyword>